<dbReference type="AlphaFoldDB" id="M2QZZ9"/>
<evidence type="ECO:0000313" key="1">
    <source>
        <dbReference type="EMBL" id="EMD32196.1"/>
    </source>
</evidence>
<sequence>MAQPWSSRSTQYPSAHVHAQTRLASGPHTNGNCHLSITQMHLVPKNSVVCRRSPRSATSDGFHSDARTAVCLVEPVYESLLKRLLGSRTIAHPRVTSPARSLSPWKAPANALRPSTRTSYGRAARVLAEASYLHTGSRALFGSACRHQPSFAAFYSHPESGQPHISASQRSGIRLTRAATPPTRRWVPGSCARRFLGEISLAMHRLGGLRSPGSSSVWTPAGLSLKSSAGNARGQSAVHPWRCPTQLVWPRVMTGPASGGRQCQGAVRPMEVLRNRVRKYATRPKWQSSARCAGTIDPDVSALCGTMISYGNDAGIKRHANVHCKTRGARRFQSVANRIESLHLKSLLRQKKLAATRF</sequence>
<keyword evidence="2" id="KW-1185">Reference proteome</keyword>
<proteinExistence type="predicted"/>
<dbReference type="EMBL" id="KB445812">
    <property type="protein sequence ID" value="EMD32196.1"/>
    <property type="molecule type" value="Genomic_DNA"/>
</dbReference>
<protein>
    <submittedName>
        <fullName evidence="1">Uncharacterized protein</fullName>
    </submittedName>
</protein>
<accession>M2QZZ9</accession>
<dbReference type="HOGENOM" id="CLU_773858_0_0_1"/>
<reference evidence="1 2" key="1">
    <citation type="journal article" date="2012" name="Proc. Natl. Acad. Sci. U.S.A.">
        <title>Comparative genomics of Ceriporiopsis subvermispora and Phanerochaete chrysosporium provide insight into selective ligninolysis.</title>
        <authorList>
            <person name="Fernandez-Fueyo E."/>
            <person name="Ruiz-Duenas F.J."/>
            <person name="Ferreira P."/>
            <person name="Floudas D."/>
            <person name="Hibbett D.S."/>
            <person name="Canessa P."/>
            <person name="Larrondo L.F."/>
            <person name="James T.Y."/>
            <person name="Seelenfreund D."/>
            <person name="Lobos S."/>
            <person name="Polanco R."/>
            <person name="Tello M."/>
            <person name="Honda Y."/>
            <person name="Watanabe T."/>
            <person name="Watanabe T."/>
            <person name="Ryu J.S."/>
            <person name="Kubicek C.P."/>
            <person name="Schmoll M."/>
            <person name="Gaskell J."/>
            <person name="Hammel K.E."/>
            <person name="St John F.J."/>
            <person name="Vanden Wymelenberg A."/>
            <person name="Sabat G."/>
            <person name="Splinter BonDurant S."/>
            <person name="Syed K."/>
            <person name="Yadav J.S."/>
            <person name="Doddapaneni H."/>
            <person name="Subramanian V."/>
            <person name="Lavin J.L."/>
            <person name="Oguiza J.A."/>
            <person name="Perez G."/>
            <person name="Pisabarro A.G."/>
            <person name="Ramirez L."/>
            <person name="Santoyo F."/>
            <person name="Master E."/>
            <person name="Coutinho P.M."/>
            <person name="Henrissat B."/>
            <person name="Lombard V."/>
            <person name="Magnuson J.K."/>
            <person name="Kuees U."/>
            <person name="Hori C."/>
            <person name="Igarashi K."/>
            <person name="Samejima M."/>
            <person name="Held B.W."/>
            <person name="Barry K.W."/>
            <person name="LaButti K.M."/>
            <person name="Lapidus A."/>
            <person name="Lindquist E.A."/>
            <person name="Lucas S.M."/>
            <person name="Riley R."/>
            <person name="Salamov A.A."/>
            <person name="Hoffmeister D."/>
            <person name="Schwenk D."/>
            <person name="Hadar Y."/>
            <person name="Yarden O."/>
            <person name="de Vries R.P."/>
            <person name="Wiebenga A."/>
            <person name="Stenlid J."/>
            <person name="Eastwood D."/>
            <person name="Grigoriev I.V."/>
            <person name="Berka R.M."/>
            <person name="Blanchette R.A."/>
            <person name="Kersten P."/>
            <person name="Martinez A.T."/>
            <person name="Vicuna R."/>
            <person name="Cullen D."/>
        </authorList>
    </citation>
    <scope>NUCLEOTIDE SEQUENCE [LARGE SCALE GENOMIC DNA]</scope>
    <source>
        <strain evidence="1 2">B</strain>
    </source>
</reference>
<name>M2QZZ9_CERS8</name>
<dbReference type="Proteomes" id="UP000016930">
    <property type="component" value="Unassembled WGS sequence"/>
</dbReference>
<organism evidence="1 2">
    <name type="scientific">Ceriporiopsis subvermispora (strain B)</name>
    <name type="common">White-rot fungus</name>
    <name type="synonym">Gelatoporia subvermispora</name>
    <dbReference type="NCBI Taxonomy" id="914234"/>
    <lineage>
        <taxon>Eukaryota</taxon>
        <taxon>Fungi</taxon>
        <taxon>Dikarya</taxon>
        <taxon>Basidiomycota</taxon>
        <taxon>Agaricomycotina</taxon>
        <taxon>Agaricomycetes</taxon>
        <taxon>Polyporales</taxon>
        <taxon>Gelatoporiaceae</taxon>
        <taxon>Gelatoporia</taxon>
    </lineage>
</organism>
<evidence type="ECO:0000313" key="2">
    <source>
        <dbReference type="Proteomes" id="UP000016930"/>
    </source>
</evidence>
<gene>
    <name evidence="1" type="ORF">CERSUDRAFT_77511</name>
</gene>